<name>A0ABQ5QQT4_9ACTN</name>
<proteinExistence type="inferred from homology"/>
<dbReference type="PANTHER" id="PTHR43133:SF8">
    <property type="entry name" value="RNA POLYMERASE SIGMA FACTOR HI_1459-RELATED"/>
    <property type="match status" value="1"/>
</dbReference>
<dbReference type="Pfam" id="PF05270">
    <property type="entry name" value="AbfB"/>
    <property type="match status" value="1"/>
</dbReference>
<dbReference type="PROSITE" id="PS01063">
    <property type="entry name" value="SIGMA70_ECF"/>
    <property type="match status" value="1"/>
</dbReference>
<dbReference type="InterPro" id="IPR000838">
    <property type="entry name" value="RNA_pol_sigma70_ECF_CS"/>
</dbReference>
<dbReference type="Proteomes" id="UP001144280">
    <property type="component" value="Unassembled WGS sequence"/>
</dbReference>
<dbReference type="Gene3D" id="1.10.1740.10">
    <property type="match status" value="1"/>
</dbReference>
<evidence type="ECO:0000313" key="10">
    <source>
        <dbReference type="Proteomes" id="UP001144280"/>
    </source>
</evidence>
<evidence type="ECO:0000256" key="2">
    <source>
        <dbReference type="ARBA" id="ARBA00023082"/>
    </source>
</evidence>
<protein>
    <recommendedName>
        <fullName evidence="5">RNA polymerase sigma factor</fullName>
    </recommendedName>
</protein>
<evidence type="ECO:0000313" key="9">
    <source>
        <dbReference type="EMBL" id="GLH96237.1"/>
    </source>
</evidence>
<dbReference type="InterPro" id="IPR014284">
    <property type="entry name" value="RNA_pol_sigma-70_dom"/>
</dbReference>
<dbReference type="SUPFAM" id="SSF110221">
    <property type="entry name" value="AbfB domain"/>
    <property type="match status" value="1"/>
</dbReference>
<evidence type="ECO:0000256" key="4">
    <source>
        <dbReference type="ARBA" id="ARBA00023163"/>
    </source>
</evidence>
<comment type="similarity">
    <text evidence="5">Belongs to the sigma-70 factor family. ECF subfamily.</text>
</comment>
<gene>
    <name evidence="9" type="ORF">Pa4123_15110</name>
</gene>
<feature type="domain" description="Alpha-L-arabinofuranosidase B arabinose-binding" evidence="8">
    <location>
        <begin position="374"/>
        <end position="504"/>
    </location>
</feature>
<dbReference type="InterPro" id="IPR007627">
    <property type="entry name" value="RNA_pol_sigma70_r2"/>
</dbReference>
<feature type="region of interest" description="Disordered" evidence="6">
    <location>
        <begin position="320"/>
        <end position="363"/>
    </location>
</feature>
<evidence type="ECO:0000256" key="6">
    <source>
        <dbReference type="SAM" id="MobiDB-lite"/>
    </source>
</evidence>
<dbReference type="PANTHER" id="PTHR43133">
    <property type="entry name" value="RNA POLYMERASE ECF-TYPE SIGMA FACTO"/>
    <property type="match status" value="1"/>
</dbReference>
<reference evidence="9" key="1">
    <citation type="submission" date="2022-12" db="EMBL/GenBank/DDBJ databases">
        <title>New Phytohabitans aurantiacus sp. RD004123 nov., an actinomycete isolated from soil.</title>
        <authorList>
            <person name="Triningsih D.W."/>
            <person name="Harunari E."/>
            <person name="Igarashi Y."/>
        </authorList>
    </citation>
    <scope>NUCLEOTIDE SEQUENCE</scope>
    <source>
        <strain evidence="9">RD004123</strain>
    </source>
</reference>
<feature type="domain" description="RNA polymerase sigma-70 region 2" evidence="7">
    <location>
        <begin position="15"/>
        <end position="80"/>
    </location>
</feature>
<dbReference type="InterPro" id="IPR036195">
    <property type="entry name" value="AbfB_ABD_sf"/>
</dbReference>
<sequence length="511" mass="52919">MVAAQAGDDRALEALATANLPLVYTIVRRALGDSADVDDVVQETMLRALRELPALRSPERFRSWLVAIATRQLSTHLYRRDVSADRAAPLDEATELAGADFEGPALLRLELSGQRKQVTRASHWLDPDDRALLSLWWLEVAGMLTRAELAAAQGMGVLHAGVRLQRMRNQLDVCRSLVAALEARPGCDRLAAASADWDGVPSPLWRKRLARHTKNCPVCARAAEGMVPAERLLVGFALLPVPLALSAAVLANSTLAGTAGGSAVAGAGGAKAEGLLGQLAQAVGAHPVATTVAAGALAIGAAIVTAALPPLPSAPAVIAAPTSAPASPPPASTPTAAPTRSASASAPPAPAGADPVPAGPSSPAAALRYGPVSLESVDQAGLVVTTADGFGVLERVDASSTGPARTRATFEVVRGLADGDCFSFRAEDGRYLRHSSWRLRLSEDEGNALFRGDATFCVRQGSVAGSVSLRSQNYPGAFVHRRGTELWVDSGQDDAAFLAAASFRPRPALAG</sequence>
<dbReference type="InterPro" id="IPR039425">
    <property type="entry name" value="RNA_pol_sigma-70-like"/>
</dbReference>
<keyword evidence="4 5" id="KW-0804">Transcription</keyword>
<dbReference type="NCBIfam" id="TIGR02937">
    <property type="entry name" value="sigma70-ECF"/>
    <property type="match status" value="1"/>
</dbReference>
<evidence type="ECO:0000256" key="3">
    <source>
        <dbReference type="ARBA" id="ARBA00023125"/>
    </source>
</evidence>
<dbReference type="InterPro" id="IPR013325">
    <property type="entry name" value="RNA_pol_sigma_r2"/>
</dbReference>
<keyword evidence="10" id="KW-1185">Reference proteome</keyword>
<dbReference type="Gene3D" id="2.80.10.50">
    <property type="match status" value="1"/>
</dbReference>
<feature type="compositionally biased region" description="Low complexity" evidence="6">
    <location>
        <begin position="333"/>
        <end position="363"/>
    </location>
</feature>
<keyword evidence="3 5" id="KW-0238">DNA-binding</keyword>
<keyword evidence="2 5" id="KW-0731">Sigma factor</keyword>
<evidence type="ECO:0000259" key="7">
    <source>
        <dbReference type="Pfam" id="PF04542"/>
    </source>
</evidence>
<evidence type="ECO:0000256" key="1">
    <source>
        <dbReference type="ARBA" id="ARBA00023015"/>
    </source>
</evidence>
<dbReference type="InterPro" id="IPR007934">
    <property type="entry name" value="AbfB_ABD"/>
</dbReference>
<organism evidence="9 10">
    <name type="scientific">Phytohabitans aurantiacus</name>
    <dbReference type="NCBI Taxonomy" id="3016789"/>
    <lineage>
        <taxon>Bacteria</taxon>
        <taxon>Bacillati</taxon>
        <taxon>Actinomycetota</taxon>
        <taxon>Actinomycetes</taxon>
        <taxon>Micromonosporales</taxon>
        <taxon>Micromonosporaceae</taxon>
    </lineage>
</organism>
<evidence type="ECO:0000259" key="8">
    <source>
        <dbReference type="Pfam" id="PF05270"/>
    </source>
</evidence>
<dbReference type="Pfam" id="PF04542">
    <property type="entry name" value="Sigma70_r2"/>
    <property type="match status" value="1"/>
</dbReference>
<dbReference type="EMBL" id="BSDI01000007">
    <property type="protein sequence ID" value="GLH96237.1"/>
    <property type="molecule type" value="Genomic_DNA"/>
</dbReference>
<keyword evidence="1 5" id="KW-0805">Transcription regulation</keyword>
<dbReference type="SUPFAM" id="SSF88946">
    <property type="entry name" value="Sigma2 domain of RNA polymerase sigma factors"/>
    <property type="match status" value="1"/>
</dbReference>
<comment type="caution">
    <text evidence="9">The sequence shown here is derived from an EMBL/GenBank/DDBJ whole genome shotgun (WGS) entry which is preliminary data.</text>
</comment>
<evidence type="ECO:0000256" key="5">
    <source>
        <dbReference type="RuleBase" id="RU000716"/>
    </source>
</evidence>
<dbReference type="CDD" id="cd23399">
    <property type="entry name" value="beta-trefoil_ABD_ABFB"/>
    <property type="match status" value="1"/>
</dbReference>
<accession>A0ABQ5QQT4</accession>